<dbReference type="PANTHER" id="PTHR21301:SF10">
    <property type="entry name" value="REVERSE TRANSCRIPTASE DOMAIN-CONTAINING PROTEIN"/>
    <property type="match status" value="1"/>
</dbReference>
<dbReference type="EMBL" id="JALLPJ020001275">
    <property type="protein sequence ID" value="KAL3772001.1"/>
    <property type="molecule type" value="Genomic_DNA"/>
</dbReference>
<protein>
    <recommendedName>
        <fullName evidence="3">Reverse transcriptase domain-containing protein</fullName>
    </recommendedName>
</protein>
<gene>
    <name evidence="1" type="ORF">ACHAWO_008173</name>
</gene>
<evidence type="ECO:0008006" key="3">
    <source>
        <dbReference type="Google" id="ProtNLM"/>
    </source>
</evidence>
<dbReference type="Proteomes" id="UP001530400">
    <property type="component" value="Unassembled WGS sequence"/>
</dbReference>
<organism evidence="1 2">
    <name type="scientific">Cyclotella atomus</name>
    <dbReference type="NCBI Taxonomy" id="382360"/>
    <lineage>
        <taxon>Eukaryota</taxon>
        <taxon>Sar</taxon>
        <taxon>Stramenopiles</taxon>
        <taxon>Ochrophyta</taxon>
        <taxon>Bacillariophyta</taxon>
        <taxon>Coscinodiscophyceae</taxon>
        <taxon>Thalassiosirophycidae</taxon>
        <taxon>Stephanodiscales</taxon>
        <taxon>Stephanodiscaceae</taxon>
        <taxon>Cyclotella</taxon>
    </lineage>
</organism>
<sequence length="487" mass="55903">MAFHDLTPTKCAPRAAKSLLGLGSKFIPTPKFTAASIEPSAFRFQRDFFLKVIFACEEPEEQELAYAEFDKSRSKLYVKSKWEPTALDVPSWACLRLSRFINRVSQLFKKKKATSNLLPFQERIMESLLNDPDLLFPLADKGLGPCAVTYDQYIKDCLVHLKNQECYSIIPEQDAKLAIDVLEDDIEKWLKKHKHSIDGMHAKFIQKHMDSVCTSPFGQFYILYKIHKGMKNGRWPTRPVCSDVSSLTHGLGKCINEMLTPIQKAQRSYFQDSFELKKMLDSLELPPNARLFTADATSMYTNIKTEPALAELSEYLREKKKEFSYPCEALIEALGLVFRNNYFKFGDIYCKQISGTAMGTPPAPPYATVTYGRREDKMLPRWTIMLMFYVRFIDDVLGIWLLCEDPLVNDQRWNDFTLDMNGWNGLEWVCEKPTTVVNFMDLTIRIVDGKLVTTIFEKSPKPIPSSDGFNLWPSSSNSTPLLTVNRR</sequence>
<proteinExistence type="predicted"/>
<evidence type="ECO:0000313" key="1">
    <source>
        <dbReference type="EMBL" id="KAL3772001.1"/>
    </source>
</evidence>
<comment type="caution">
    <text evidence="1">The sequence shown here is derived from an EMBL/GenBank/DDBJ whole genome shotgun (WGS) entry which is preliminary data.</text>
</comment>
<evidence type="ECO:0000313" key="2">
    <source>
        <dbReference type="Proteomes" id="UP001530400"/>
    </source>
</evidence>
<accession>A0ABD3NAF6</accession>
<reference evidence="1 2" key="1">
    <citation type="submission" date="2024-10" db="EMBL/GenBank/DDBJ databases">
        <title>Updated reference genomes for cyclostephanoid diatoms.</title>
        <authorList>
            <person name="Roberts W.R."/>
            <person name="Alverson A.J."/>
        </authorList>
    </citation>
    <scope>NUCLEOTIDE SEQUENCE [LARGE SCALE GENOMIC DNA]</scope>
    <source>
        <strain evidence="1 2">AJA010-31</strain>
    </source>
</reference>
<keyword evidence="2" id="KW-1185">Reference proteome</keyword>
<dbReference type="AlphaFoldDB" id="A0ABD3NAF6"/>
<name>A0ABD3NAF6_9STRA</name>
<dbReference type="PANTHER" id="PTHR21301">
    <property type="entry name" value="REVERSE TRANSCRIPTASE"/>
    <property type="match status" value="1"/>
</dbReference>